<dbReference type="SMART" id="SM00382">
    <property type="entry name" value="AAA"/>
    <property type="match status" value="1"/>
</dbReference>
<dbReference type="InterPro" id="IPR050763">
    <property type="entry name" value="ABC_transporter_ATP-binding"/>
</dbReference>
<reference evidence="6 7" key="1">
    <citation type="submission" date="2018-10" db="EMBL/GenBank/DDBJ databases">
        <title>Thermophilic Lithotrophy and Phototrophy in an Intertidal, Iron-rich, Geothermal Spring.</title>
        <authorList>
            <person name="Ward L.M."/>
            <person name="Idei A."/>
            <person name="Nakagawa M."/>
            <person name="Ueno Y."/>
            <person name="Fischer W."/>
            <person name="Mcglynn S.E."/>
        </authorList>
    </citation>
    <scope>NUCLEOTIDE SEQUENCE [LARGE SCALE GENOMIC DNA]</scope>
    <source>
        <strain evidence="6">J137</strain>
    </source>
</reference>
<gene>
    <name evidence="6" type="ORF">D6810_00145</name>
</gene>
<organism evidence="6 7">
    <name type="scientific">Candidatus Dojkabacteria bacterium</name>
    <dbReference type="NCBI Taxonomy" id="2099670"/>
    <lineage>
        <taxon>Bacteria</taxon>
        <taxon>Candidatus Dojkabacteria</taxon>
    </lineage>
</organism>
<name>A0A3M0Z086_9BACT</name>
<dbReference type="Pfam" id="PF00005">
    <property type="entry name" value="ABC_tran"/>
    <property type="match status" value="1"/>
</dbReference>
<sequence length="310" mass="34968">MIELRNITKKYADFVAVDNLSFKISRGDVIGFLGPNGAGKTTTMKILSGLIVPNSGEIIIEGMQTSEFDLEYRKRIGYMPESNPLYKDQLVSEALNFALDLNSIRDSKVRKSRINFIVEATGLQTVFNRPIGELSKGFRQRVGLAIALVHDPEILILDEPTEGLDPNQRVDIRNLIKDLGKKRTVIISTHVLAEVQYMCNRVIIINKGKIVADGPTQELTNFKKGKVSVDFVFTVDNPNLASIKDYFFEFDPEIDVDTNQVRIRLTTTDENHLLDEVTQFIRTNPKVVLYSLSKKQTTLEEVFKSLTIGK</sequence>
<evidence type="ECO:0000256" key="2">
    <source>
        <dbReference type="ARBA" id="ARBA00022448"/>
    </source>
</evidence>
<dbReference type="InterPro" id="IPR003593">
    <property type="entry name" value="AAA+_ATPase"/>
</dbReference>
<proteinExistence type="inferred from homology"/>
<comment type="caution">
    <text evidence="6">The sequence shown here is derived from an EMBL/GenBank/DDBJ whole genome shotgun (WGS) entry which is preliminary data.</text>
</comment>
<dbReference type="SUPFAM" id="SSF52540">
    <property type="entry name" value="P-loop containing nucleoside triphosphate hydrolases"/>
    <property type="match status" value="1"/>
</dbReference>
<dbReference type="Proteomes" id="UP000269410">
    <property type="component" value="Unassembled WGS sequence"/>
</dbReference>
<accession>A0A3M0Z086</accession>
<keyword evidence="4 6" id="KW-0067">ATP-binding</keyword>
<feature type="domain" description="ABC transporter" evidence="5">
    <location>
        <begin position="2"/>
        <end position="232"/>
    </location>
</feature>
<dbReference type="PANTHER" id="PTHR42711:SF5">
    <property type="entry name" value="ABC TRANSPORTER ATP-BINDING PROTEIN NATA"/>
    <property type="match status" value="1"/>
</dbReference>
<dbReference type="GO" id="GO:0016887">
    <property type="term" value="F:ATP hydrolysis activity"/>
    <property type="evidence" value="ECO:0007669"/>
    <property type="project" value="InterPro"/>
</dbReference>
<evidence type="ECO:0000256" key="4">
    <source>
        <dbReference type="ARBA" id="ARBA00022840"/>
    </source>
</evidence>
<dbReference type="InterPro" id="IPR003439">
    <property type="entry name" value="ABC_transporter-like_ATP-bd"/>
</dbReference>
<dbReference type="EMBL" id="RFKV01000004">
    <property type="protein sequence ID" value="RMD77749.1"/>
    <property type="molecule type" value="Genomic_DNA"/>
</dbReference>
<evidence type="ECO:0000313" key="7">
    <source>
        <dbReference type="Proteomes" id="UP000269410"/>
    </source>
</evidence>
<keyword evidence="2" id="KW-0813">Transport</keyword>
<evidence type="ECO:0000313" key="6">
    <source>
        <dbReference type="EMBL" id="RMD77749.1"/>
    </source>
</evidence>
<dbReference type="GO" id="GO:0005524">
    <property type="term" value="F:ATP binding"/>
    <property type="evidence" value="ECO:0007669"/>
    <property type="project" value="UniProtKB-KW"/>
</dbReference>
<evidence type="ECO:0000256" key="3">
    <source>
        <dbReference type="ARBA" id="ARBA00022741"/>
    </source>
</evidence>
<dbReference type="Gene3D" id="3.40.50.300">
    <property type="entry name" value="P-loop containing nucleotide triphosphate hydrolases"/>
    <property type="match status" value="1"/>
</dbReference>
<dbReference type="InterPro" id="IPR027417">
    <property type="entry name" value="P-loop_NTPase"/>
</dbReference>
<evidence type="ECO:0000259" key="5">
    <source>
        <dbReference type="PROSITE" id="PS50893"/>
    </source>
</evidence>
<dbReference type="AlphaFoldDB" id="A0A3M0Z086"/>
<protein>
    <submittedName>
        <fullName evidence="6">ATP-binding cassette domain-containing protein</fullName>
    </submittedName>
</protein>
<evidence type="ECO:0000256" key="1">
    <source>
        <dbReference type="ARBA" id="ARBA00005417"/>
    </source>
</evidence>
<comment type="similarity">
    <text evidence="1">Belongs to the ABC transporter superfamily.</text>
</comment>
<dbReference type="PANTHER" id="PTHR42711">
    <property type="entry name" value="ABC TRANSPORTER ATP-BINDING PROTEIN"/>
    <property type="match status" value="1"/>
</dbReference>
<dbReference type="PROSITE" id="PS50893">
    <property type="entry name" value="ABC_TRANSPORTER_2"/>
    <property type="match status" value="1"/>
</dbReference>
<keyword evidence="3" id="KW-0547">Nucleotide-binding</keyword>
<dbReference type="CDD" id="cd03230">
    <property type="entry name" value="ABC_DR_subfamily_A"/>
    <property type="match status" value="1"/>
</dbReference>